<accession>A0ABU7U214</accession>
<gene>
    <name evidence="1" type="ORF">DOFOFD_05890</name>
</gene>
<dbReference type="Proteomes" id="UP001312908">
    <property type="component" value="Unassembled WGS sequence"/>
</dbReference>
<keyword evidence="2" id="KW-1185">Reference proteome</keyword>
<dbReference type="Pfam" id="PF05973">
    <property type="entry name" value="Gp49"/>
    <property type="match status" value="1"/>
</dbReference>
<dbReference type="InterPro" id="IPR014056">
    <property type="entry name" value="TypeIITA-like_toxin_pred"/>
</dbReference>
<reference evidence="1 2" key="1">
    <citation type="submission" date="2023-10" db="EMBL/GenBank/DDBJ databases">
        <title>Sorlinia euscelidii gen. nov., sp. nov., an acetic acid bacteria isolated from the gut of Euscelidius variegatus emitter.</title>
        <authorList>
            <person name="Michoud G."/>
            <person name="Marasco R."/>
            <person name="Seferji K."/>
            <person name="Gonella E."/>
            <person name="Garuglieri E."/>
            <person name="Alma A."/>
            <person name="Mapelli F."/>
            <person name="Borin S."/>
            <person name="Daffonchio D."/>
            <person name="Crotti E."/>
        </authorList>
    </citation>
    <scope>NUCLEOTIDE SEQUENCE [LARGE SCALE GENOMIC DNA]</scope>
    <source>
        <strain evidence="1 2">EV16P</strain>
    </source>
</reference>
<dbReference type="PANTHER" id="PTHR41791:SF1">
    <property type="entry name" value="SSL7039 PROTEIN"/>
    <property type="match status" value="1"/>
</dbReference>
<dbReference type="EMBL" id="JAWJZY010000002">
    <property type="protein sequence ID" value="MEE8658538.1"/>
    <property type="molecule type" value="Genomic_DNA"/>
</dbReference>
<dbReference type="PIRSF" id="PIRSF028744">
    <property type="entry name" value="Addict_mod_HI1419"/>
    <property type="match status" value="1"/>
</dbReference>
<sequence length="98" mass="10952">MVDLLKTDEFDKWMLGLRDRQAKARIAVRLDRMAGGNFGDAKSVGKGLMELRITYGPGYRIYYVWSGVVCVILLCGGDKGSQARDIVRAQELKKELGL</sequence>
<evidence type="ECO:0000313" key="2">
    <source>
        <dbReference type="Proteomes" id="UP001312908"/>
    </source>
</evidence>
<dbReference type="InterPro" id="IPR009241">
    <property type="entry name" value="HigB-like"/>
</dbReference>
<dbReference type="PANTHER" id="PTHR41791">
    <property type="entry name" value="SSL7039 PROTEIN"/>
    <property type="match status" value="1"/>
</dbReference>
<protein>
    <submittedName>
        <fullName evidence="1">Addiction module killer protein</fullName>
    </submittedName>
</protein>
<dbReference type="RefSeq" id="WP_394819458.1">
    <property type="nucleotide sequence ID" value="NZ_JAWJZY010000002.1"/>
</dbReference>
<evidence type="ECO:0000313" key="1">
    <source>
        <dbReference type="EMBL" id="MEE8658538.1"/>
    </source>
</evidence>
<name>A0ABU7U214_9PROT</name>
<dbReference type="NCBIfam" id="TIGR02683">
    <property type="entry name" value="upstrm_HI1419"/>
    <property type="match status" value="1"/>
</dbReference>
<organism evidence="1 2">
    <name type="scientific">Sorlinia euscelidii</name>
    <dbReference type="NCBI Taxonomy" id="3081148"/>
    <lineage>
        <taxon>Bacteria</taxon>
        <taxon>Pseudomonadati</taxon>
        <taxon>Pseudomonadota</taxon>
        <taxon>Alphaproteobacteria</taxon>
        <taxon>Acetobacterales</taxon>
        <taxon>Acetobacteraceae</taxon>
        <taxon>Sorlinia</taxon>
    </lineage>
</organism>
<comment type="caution">
    <text evidence="1">The sequence shown here is derived from an EMBL/GenBank/DDBJ whole genome shotgun (WGS) entry which is preliminary data.</text>
</comment>
<proteinExistence type="predicted"/>